<comment type="cofactor">
    <cofactor evidence="1">
        <name>Mg(2+)</name>
        <dbReference type="ChEBI" id="CHEBI:18420"/>
    </cofactor>
</comment>
<dbReference type="EMBL" id="CM016560">
    <property type="protein sequence ID" value="TKV95954.1"/>
    <property type="molecule type" value="Genomic_DNA"/>
</dbReference>
<dbReference type="InterPro" id="IPR003959">
    <property type="entry name" value="ATPase_AAA_core"/>
</dbReference>
<feature type="transmembrane region" description="Helical" evidence="7">
    <location>
        <begin position="7"/>
        <end position="26"/>
    </location>
</feature>
<evidence type="ECO:0000259" key="8">
    <source>
        <dbReference type="SMART" id="SM00382"/>
    </source>
</evidence>
<dbReference type="Pfam" id="PF14363">
    <property type="entry name" value="AAA_assoc"/>
    <property type="match status" value="1"/>
</dbReference>
<dbReference type="InterPro" id="IPR003960">
    <property type="entry name" value="ATPase_AAA_CS"/>
</dbReference>
<dbReference type="InterPro" id="IPR025753">
    <property type="entry name" value="AAA_N_dom"/>
</dbReference>
<keyword evidence="7" id="KW-1133">Transmembrane helix</keyword>
<keyword evidence="3" id="KW-0460">Magnesium</keyword>
<keyword evidence="5" id="KW-0547">Nucleotide-binding</keyword>
<keyword evidence="7" id="KW-0472">Membrane</keyword>
<dbReference type="Gene3D" id="3.40.50.300">
    <property type="entry name" value="P-loop containing nucleotide triphosphate hydrolases"/>
    <property type="match status" value="2"/>
</dbReference>
<evidence type="ECO:0000256" key="4">
    <source>
        <dbReference type="ARBA" id="ARBA00049360"/>
    </source>
</evidence>
<evidence type="ECO:0000313" key="10">
    <source>
        <dbReference type="Proteomes" id="UP000298652"/>
    </source>
</evidence>
<dbReference type="Pfam" id="PF25568">
    <property type="entry name" value="AAA_lid_At3g28540"/>
    <property type="match status" value="1"/>
</dbReference>
<evidence type="ECO:0000256" key="3">
    <source>
        <dbReference type="ARBA" id="ARBA00022842"/>
    </source>
</evidence>
<reference evidence="9" key="1">
    <citation type="submission" date="2019-03" db="EMBL/GenBank/DDBJ databases">
        <title>WGS assembly of Setaria viridis.</title>
        <authorList>
            <person name="Huang P."/>
            <person name="Jenkins J."/>
            <person name="Grimwood J."/>
            <person name="Barry K."/>
            <person name="Healey A."/>
            <person name="Mamidi S."/>
            <person name="Sreedasyam A."/>
            <person name="Shu S."/>
            <person name="Feldman M."/>
            <person name="Wu J."/>
            <person name="Yu Y."/>
            <person name="Chen C."/>
            <person name="Johnson J."/>
            <person name="Rokhsar D."/>
            <person name="Baxter I."/>
            <person name="Schmutz J."/>
            <person name="Brutnell T."/>
            <person name="Kellogg E."/>
        </authorList>
    </citation>
    <scope>NUCLEOTIDE SEQUENCE [LARGE SCALE GENOMIC DNA]</scope>
</reference>
<dbReference type="Proteomes" id="UP000298652">
    <property type="component" value="Chromosome 9"/>
</dbReference>
<dbReference type="InterPro" id="IPR058017">
    <property type="entry name" value="At3g28540-like_C"/>
</dbReference>
<dbReference type="GO" id="GO:0005524">
    <property type="term" value="F:ATP binding"/>
    <property type="evidence" value="ECO:0007669"/>
    <property type="project" value="UniProtKB-KW"/>
</dbReference>
<keyword evidence="7" id="KW-0812">Transmembrane</keyword>
<comment type="similarity">
    <text evidence="2">Belongs to the AAA ATPase family. BCS1 subfamily.</text>
</comment>
<dbReference type="Pfam" id="PF00004">
    <property type="entry name" value="AAA"/>
    <property type="match status" value="2"/>
</dbReference>
<evidence type="ECO:0000256" key="2">
    <source>
        <dbReference type="ARBA" id="ARBA00007448"/>
    </source>
</evidence>
<dbReference type="InterPro" id="IPR003593">
    <property type="entry name" value="AAA+_ATPase"/>
</dbReference>
<keyword evidence="5" id="KW-0067">ATP-binding</keyword>
<dbReference type="PANTHER" id="PTHR23070">
    <property type="entry name" value="BCS1 AAA-TYPE ATPASE"/>
    <property type="match status" value="1"/>
</dbReference>
<feature type="compositionally biased region" description="Basic and acidic residues" evidence="6">
    <location>
        <begin position="346"/>
        <end position="355"/>
    </location>
</feature>
<dbReference type="InterPro" id="IPR050747">
    <property type="entry name" value="Mitochondrial_chaperone_BCS1"/>
</dbReference>
<keyword evidence="10" id="KW-1185">Reference proteome</keyword>
<evidence type="ECO:0000313" key="9">
    <source>
        <dbReference type="EMBL" id="TKV95954.1"/>
    </source>
</evidence>
<organism evidence="9 10">
    <name type="scientific">Setaria viridis</name>
    <name type="common">Green bristlegrass</name>
    <name type="synonym">Setaria italica subsp. viridis</name>
    <dbReference type="NCBI Taxonomy" id="4556"/>
    <lineage>
        <taxon>Eukaryota</taxon>
        <taxon>Viridiplantae</taxon>
        <taxon>Streptophyta</taxon>
        <taxon>Embryophyta</taxon>
        <taxon>Tracheophyta</taxon>
        <taxon>Spermatophyta</taxon>
        <taxon>Magnoliopsida</taxon>
        <taxon>Liliopsida</taxon>
        <taxon>Poales</taxon>
        <taxon>Poaceae</taxon>
        <taxon>PACMAD clade</taxon>
        <taxon>Panicoideae</taxon>
        <taxon>Panicodae</taxon>
        <taxon>Paniceae</taxon>
        <taxon>Cenchrinae</taxon>
        <taxon>Setaria</taxon>
    </lineage>
</organism>
<gene>
    <name evidence="9" type="ORF">SEVIR_9G397100v2</name>
</gene>
<dbReference type="SUPFAM" id="SSF52540">
    <property type="entry name" value="P-loop containing nucleoside triphosphate hydrolases"/>
    <property type="match status" value="1"/>
</dbReference>
<dbReference type="CDD" id="cd19510">
    <property type="entry name" value="RecA-like_BCS1"/>
    <property type="match status" value="1"/>
</dbReference>
<evidence type="ECO:0000256" key="7">
    <source>
        <dbReference type="SAM" id="Phobius"/>
    </source>
</evidence>
<dbReference type="GO" id="GO:0006950">
    <property type="term" value="P:response to stress"/>
    <property type="evidence" value="ECO:0007669"/>
    <property type="project" value="UniProtKB-ARBA"/>
</dbReference>
<dbReference type="InterPro" id="IPR027417">
    <property type="entry name" value="P-loop_NTPase"/>
</dbReference>
<dbReference type="GO" id="GO:0016887">
    <property type="term" value="F:ATP hydrolysis activity"/>
    <property type="evidence" value="ECO:0007669"/>
    <property type="project" value="InterPro"/>
</dbReference>
<sequence>MDELMSWFGQASVLVSVLTVCWTMIWQNLQHIHLQQFFSRNFNRRARRLAAAVDPYLSVTFEEYEGGRIKSSDAFDEVKSYLTTATGTRDVRHLRAECGGGSRSDAAAADRDKLVLSMAKGEEVADVFKGATVWWSAAAVPPPQDTVSWRRAARAERRFFRLDFHESHRDVVLNEYLPHVRRRGRDVMAQNRQRRLYTNILREGFDDDGFYRDVWTHVPFDHPKTFDKLAMDPAKKKEIIDDLDMFKKGKEYHSRVGKPWKRGYLLHGPPGTGKSTMVAAMANHLKYDVYDFELTSVKTNTDLRKLLIETKSKSIMVFEDIDCSLDLTGKRKSKEEEDKDDDGGEDPTRRPDKKGTKSNVTLSGLLNFVDGLWSACGEERLIVFTTNHVDGLWSACGEERLIVFTTNHVDKLDAALVRTGRMDKKIEMSYCDFESFKFLARMHLHDGVVEEHQAQCDRVKALLEEVDMAPVDVGEHLTPKAPGEFEDAGPCLARLVTALEEAKENARLGPQVDGQGVVVEDDGN</sequence>
<feature type="domain" description="AAA+ ATPase" evidence="8">
    <location>
        <begin position="260"/>
        <end position="432"/>
    </location>
</feature>
<comment type="catalytic activity">
    <reaction evidence="4">
        <text>ATP + H2O = ADP + phosphate + H(+)</text>
        <dbReference type="Rhea" id="RHEA:13065"/>
        <dbReference type="ChEBI" id="CHEBI:15377"/>
        <dbReference type="ChEBI" id="CHEBI:15378"/>
        <dbReference type="ChEBI" id="CHEBI:30616"/>
        <dbReference type="ChEBI" id="CHEBI:43474"/>
        <dbReference type="ChEBI" id="CHEBI:456216"/>
    </reaction>
</comment>
<evidence type="ECO:0000256" key="1">
    <source>
        <dbReference type="ARBA" id="ARBA00001946"/>
    </source>
</evidence>
<protein>
    <recommendedName>
        <fullName evidence="8">AAA+ ATPase domain-containing protein</fullName>
    </recommendedName>
</protein>
<feature type="region of interest" description="Disordered" evidence="6">
    <location>
        <begin position="332"/>
        <end position="356"/>
    </location>
</feature>
<evidence type="ECO:0000256" key="6">
    <source>
        <dbReference type="SAM" id="MobiDB-lite"/>
    </source>
</evidence>
<proteinExistence type="inferred from homology"/>
<accession>A0A4U6T5H8</accession>
<dbReference type="Gramene" id="TKV95954">
    <property type="protein sequence ID" value="TKV95954"/>
    <property type="gene ID" value="SEVIR_9G397100v2"/>
</dbReference>
<dbReference type="OMA" id="DFHESHR"/>
<dbReference type="SMART" id="SM00382">
    <property type="entry name" value="AAA"/>
    <property type="match status" value="1"/>
</dbReference>
<name>A0A4U6T5H8_SETVI</name>
<evidence type="ECO:0000256" key="5">
    <source>
        <dbReference type="RuleBase" id="RU003651"/>
    </source>
</evidence>
<dbReference type="AlphaFoldDB" id="A0A4U6T5H8"/>
<dbReference type="PROSITE" id="PS00674">
    <property type="entry name" value="AAA"/>
    <property type="match status" value="1"/>
</dbReference>